<dbReference type="PANTHER" id="PTHR36223:SF1">
    <property type="entry name" value="TRANSCRIPTION ELONGATION FACTOR EAF N-TERMINAL DOMAIN-CONTAINING PROTEIN"/>
    <property type="match status" value="1"/>
</dbReference>
<evidence type="ECO:0000259" key="1">
    <source>
        <dbReference type="Pfam" id="PF25534"/>
    </source>
</evidence>
<organism evidence="2 3">
    <name type="scientific">Epicoccum nigrum</name>
    <name type="common">Soil fungus</name>
    <name type="synonym">Epicoccum purpurascens</name>
    <dbReference type="NCBI Taxonomy" id="105696"/>
    <lineage>
        <taxon>Eukaryota</taxon>
        <taxon>Fungi</taxon>
        <taxon>Dikarya</taxon>
        <taxon>Ascomycota</taxon>
        <taxon>Pezizomycotina</taxon>
        <taxon>Dothideomycetes</taxon>
        <taxon>Pleosporomycetidae</taxon>
        <taxon>Pleosporales</taxon>
        <taxon>Pleosporineae</taxon>
        <taxon>Didymellaceae</taxon>
        <taxon>Epicoccum</taxon>
    </lineage>
</organism>
<dbReference type="STRING" id="105696.A0A1Y2LJB6"/>
<dbReference type="PANTHER" id="PTHR36223">
    <property type="entry name" value="BETA-LACTAMASE-TYPE TRANSPEPTIDASE FOLD DOMAIN CONTAINING PROTEIN"/>
    <property type="match status" value="1"/>
</dbReference>
<dbReference type="AlphaFoldDB" id="A0A1Y2LJB6"/>
<dbReference type="Proteomes" id="UP000193240">
    <property type="component" value="Unassembled WGS sequence"/>
</dbReference>
<feature type="domain" description="DUF7918" evidence="1">
    <location>
        <begin position="9"/>
        <end position="117"/>
    </location>
</feature>
<name>A0A1Y2LJB6_EPING</name>
<protein>
    <recommendedName>
        <fullName evidence="1">DUF7918 domain-containing protein</fullName>
    </recommendedName>
</protein>
<dbReference type="EMBL" id="KZ107861">
    <property type="protein sequence ID" value="OSS43830.1"/>
    <property type="molecule type" value="Genomic_DNA"/>
</dbReference>
<sequence>MAILPSQPGIKVSIVDSRGTAFQEFPDDDAEHSDKVVSKYIEATSGSEFRIRWELTSPWPAHTLLLWFYVDSKCVGGVYCHQRKYGRGKYTDTQAGASSIVDGRNFLHKFAFAALDIGMCIGL</sequence>
<reference evidence="2 3" key="1">
    <citation type="journal article" date="2017" name="Genome Announc.">
        <title>Genome sequence of the saprophytic ascomycete Epicoccum nigrum ICMP 19927 strain isolated from New Zealand.</title>
        <authorList>
            <person name="Fokin M."/>
            <person name="Fleetwood D."/>
            <person name="Weir B.S."/>
            <person name="Villas-Boas S.G."/>
        </authorList>
    </citation>
    <scope>NUCLEOTIDE SEQUENCE [LARGE SCALE GENOMIC DNA]</scope>
    <source>
        <strain evidence="2 3">ICMP 19927</strain>
    </source>
</reference>
<evidence type="ECO:0000313" key="3">
    <source>
        <dbReference type="Proteomes" id="UP000193240"/>
    </source>
</evidence>
<dbReference type="InterPro" id="IPR057678">
    <property type="entry name" value="DUF7918"/>
</dbReference>
<proteinExistence type="predicted"/>
<gene>
    <name evidence="2" type="ORF">B5807_11617</name>
</gene>
<dbReference type="Pfam" id="PF25534">
    <property type="entry name" value="DUF7918"/>
    <property type="match status" value="1"/>
</dbReference>
<accession>A0A1Y2LJB6</accession>
<keyword evidence="3" id="KW-1185">Reference proteome</keyword>
<dbReference type="InParanoid" id="A0A1Y2LJB6"/>
<evidence type="ECO:0000313" key="2">
    <source>
        <dbReference type="EMBL" id="OSS43830.1"/>
    </source>
</evidence>